<dbReference type="Pfam" id="PF07715">
    <property type="entry name" value="Plug"/>
    <property type="match status" value="1"/>
</dbReference>
<evidence type="ECO:0000256" key="2">
    <source>
        <dbReference type="ARBA" id="ARBA00022448"/>
    </source>
</evidence>
<gene>
    <name evidence="10" type="ORF">SAMN05192529_11722</name>
</gene>
<keyword evidence="3 7" id="KW-1134">Transmembrane beta strand</keyword>
<dbReference type="InterPro" id="IPR037066">
    <property type="entry name" value="Plug_dom_sf"/>
</dbReference>
<evidence type="ECO:0000259" key="9">
    <source>
        <dbReference type="Pfam" id="PF07715"/>
    </source>
</evidence>
<protein>
    <submittedName>
        <fullName evidence="10">TonB-linked outer membrane protein, SusC/RagA family</fullName>
    </submittedName>
</protein>
<dbReference type="SUPFAM" id="SSF49464">
    <property type="entry name" value="Carboxypeptidase regulatory domain-like"/>
    <property type="match status" value="1"/>
</dbReference>
<evidence type="ECO:0000313" key="10">
    <source>
        <dbReference type="EMBL" id="SEA40735.1"/>
    </source>
</evidence>
<dbReference type="Gene3D" id="2.170.130.10">
    <property type="entry name" value="TonB-dependent receptor, plug domain"/>
    <property type="match status" value="1"/>
</dbReference>
<dbReference type="InterPro" id="IPR023996">
    <property type="entry name" value="TonB-dep_OMP_SusC/RagA"/>
</dbReference>
<evidence type="ECO:0000256" key="8">
    <source>
        <dbReference type="SAM" id="Phobius"/>
    </source>
</evidence>
<dbReference type="RefSeq" id="WP_091399603.1">
    <property type="nucleotide sequence ID" value="NZ_FNQY01000017.1"/>
</dbReference>
<organism evidence="10 11">
    <name type="scientific">Arachidicoccus rhizosphaerae</name>
    <dbReference type="NCBI Taxonomy" id="551991"/>
    <lineage>
        <taxon>Bacteria</taxon>
        <taxon>Pseudomonadati</taxon>
        <taxon>Bacteroidota</taxon>
        <taxon>Chitinophagia</taxon>
        <taxon>Chitinophagales</taxon>
        <taxon>Chitinophagaceae</taxon>
        <taxon>Arachidicoccus</taxon>
    </lineage>
</organism>
<dbReference type="STRING" id="551991.SAMN05192529_11722"/>
<keyword evidence="4 7" id="KW-0812">Transmembrane</keyword>
<dbReference type="PROSITE" id="PS52016">
    <property type="entry name" value="TONB_DEPENDENT_REC_3"/>
    <property type="match status" value="1"/>
</dbReference>
<sequence>MVNNTNSHHCYNGIRPRIGLLKIPLVALMFLLIGLQVSAKGYAQQVNLHLKNATLKTAFEKIKEQTGYSFLWKQSLINNIPKITVDVTGADINTALKACLADIELTYSIKGKMVYIKEKAPAETLALQTPAPLQQEIHGKVTDTTGKAIEGVTVKIKSGNAGVFTDQNGHYSISAKPGDELVFTYVGYEMQEVVVSSATVINVVLKEQQSSLNDLVVVGYGTQKRVNLTGSVATVGGDQLTNRPVTNLASALAGTAPGVRVTQGNGDPGNESVSIQIRGVGSFNNSSPLILVDGVVADMVPLNTDDIESISILKDAASAAIYGSRAANGVILVTTKKGKRNQSPKVNFSGLYASEKPVTDLKFMSNTADWMELHNIAKVNANPTSTSPDYAYSTIDEWRAADKDPNGMYTNPVTGQTIPNWLAYPNTDWAQLLFQPDNYQRYGVSVSGGSKNTSYLMSLGYQNNPGTLSNTGLQRYNVRINLESKIADFITFGTQTYATKEFKDPGSTSMTYLLQAFPGMTPIYKGLYGASEDPNTTQKDNLLQQVAATGGQNDYSRINTSWYVNADVWNGIVAEARFNYSQYIREDEHYSKNLPRYSFRESFDTPKENIGNLDQATTYRYSYKSTSYTADLLMRYNHSFGKHDVGGLLGYEQYYAENSGFSATMKGLLDWSVTDITSGATMESISGSAKTEYAMLSYFGRLNYAYDNKYLFEANFRSDASSKFAPGHRTGLFPSFSAGWIISKEPFFYSNAVNFLKLRASYGTLGNTVSGNYDWQTLYKDVNNVFNEQVSNGVIQSTIQNLALSWEKLTTYNLGLEARFLQNRLSSEVDVYYRKTSDILTAAIIYLTMGNISAPMSNTASLGNKGVELTLGWNDKVGDFHYGVSANVSYNNNKVTSFKGALNYQQDPSTSDIWGNPTWRYTNLADVSTGSDTRRVEGHMIDEWFLRKPYQGNGTYMNADGSVNPNGGPKDGMVRTKADLEWVKSMIAAGYSFNNNTVGSGAANIWYGQLLMADVNNDGKYGNDDDREFTGKSSTPKFNFGFNMNAAWRGFDLNAIWAGRLGSYSYINERGANGSILSNTGDGLPADAWTKYYFYDAVKANSDYDNYDPATDPDANVNGKYPRLLSSTSIMTTNTFYLYNTSYLKLKSLQIGYTFPKKWLARTKISDLRVFVSGENLLTIKDKNFEGVDPELAGSLIVYPIARLFSGGVTLTF</sequence>
<dbReference type="NCBIfam" id="TIGR04056">
    <property type="entry name" value="OMP_RagA_SusC"/>
    <property type="match status" value="1"/>
</dbReference>
<accession>A0A1H4AXZ4</accession>
<feature type="domain" description="TonB-dependent receptor plug" evidence="9">
    <location>
        <begin position="227"/>
        <end position="330"/>
    </location>
</feature>
<keyword evidence="5 7" id="KW-0472">Membrane</keyword>
<keyword evidence="2 7" id="KW-0813">Transport</keyword>
<dbReference type="Gene3D" id="2.60.40.1120">
    <property type="entry name" value="Carboxypeptidase-like, regulatory domain"/>
    <property type="match status" value="1"/>
</dbReference>
<feature type="transmembrane region" description="Helical" evidence="8">
    <location>
        <begin position="20"/>
        <end position="39"/>
    </location>
</feature>
<dbReference type="AlphaFoldDB" id="A0A1H4AXZ4"/>
<keyword evidence="11" id="KW-1185">Reference proteome</keyword>
<evidence type="ECO:0000256" key="3">
    <source>
        <dbReference type="ARBA" id="ARBA00022452"/>
    </source>
</evidence>
<dbReference type="InterPro" id="IPR039426">
    <property type="entry name" value="TonB-dep_rcpt-like"/>
</dbReference>
<evidence type="ECO:0000256" key="5">
    <source>
        <dbReference type="ARBA" id="ARBA00023136"/>
    </source>
</evidence>
<evidence type="ECO:0000256" key="4">
    <source>
        <dbReference type="ARBA" id="ARBA00022692"/>
    </source>
</evidence>
<evidence type="ECO:0000313" key="11">
    <source>
        <dbReference type="Proteomes" id="UP000199041"/>
    </source>
</evidence>
<dbReference type="GO" id="GO:0009279">
    <property type="term" value="C:cell outer membrane"/>
    <property type="evidence" value="ECO:0007669"/>
    <property type="project" value="UniProtKB-SubCell"/>
</dbReference>
<dbReference type="Gene3D" id="2.40.170.20">
    <property type="entry name" value="TonB-dependent receptor, beta-barrel domain"/>
    <property type="match status" value="1"/>
</dbReference>
<dbReference type="InterPro" id="IPR023997">
    <property type="entry name" value="TonB-dep_OMP_SusC/RagA_CS"/>
</dbReference>
<dbReference type="NCBIfam" id="TIGR04057">
    <property type="entry name" value="SusC_RagA_signa"/>
    <property type="match status" value="1"/>
</dbReference>
<dbReference type="SUPFAM" id="SSF56935">
    <property type="entry name" value="Porins"/>
    <property type="match status" value="1"/>
</dbReference>
<name>A0A1H4AXZ4_9BACT</name>
<dbReference type="InterPro" id="IPR008969">
    <property type="entry name" value="CarboxyPept-like_regulatory"/>
</dbReference>
<comment type="subcellular location">
    <subcellularLocation>
        <location evidence="1 7">Cell outer membrane</location>
        <topology evidence="1 7">Multi-pass membrane protein</topology>
    </subcellularLocation>
</comment>
<evidence type="ECO:0000256" key="6">
    <source>
        <dbReference type="ARBA" id="ARBA00023237"/>
    </source>
</evidence>
<evidence type="ECO:0000256" key="1">
    <source>
        <dbReference type="ARBA" id="ARBA00004571"/>
    </source>
</evidence>
<comment type="similarity">
    <text evidence="7">Belongs to the TonB-dependent receptor family.</text>
</comment>
<dbReference type="InterPro" id="IPR036942">
    <property type="entry name" value="Beta-barrel_TonB_sf"/>
</dbReference>
<dbReference type="OrthoDB" id="600887at2"/>
<dbReference type="FunFam" id="2.170.130.10:FF:000003">
    <property type="entry name" value="SusC/RagA family TonB-linked outer membrane protein"/>
    <property type="match status" value="1"/>
</dbReference>
<dbReference type="Pfam" id="PF13715">
    <property type="entry name" value="CarbopepD_reg_2"/>
    <property type="match status" value="1"/>
</dbReference>
<keyword evidence="6 7" id="KW-0998">Cell outer membrane</keyword>
<dbReference type="Proteomes" id="UP000199041">
    <property type="component" value="Unassembled WGS sequence"/>
</dbReference>
<dbReference type="EMBL" id="FNQY01000017">
    <property type="protein sequence ID" value="SEA40735.1"/>
    <property type="molecule type" value="Genomic_DNA"/>
</dbReference>
<dbReference type="InterPro" id="IPR012910">
    <property type="entry name" value="Plug_dom"/>
</dbReference>
<reference evidence="10 11" key="1">
    <citation type="submission" date="2016-10" db="EMBL/GenBank/DDBJ databases">
        <authorList>
            <person name="de Groot N.N."/>
        </authorList>
    </citation>
    <scope>NUCLEOTIDE SEQUENCE [LARGE SCALE GENOMIC DNA]</scope>
    <source>
        <strain evidence="10 11">Vu-144</strain>
    </source>
</reference>
<evidence type="ECO:0000256" key="7">
    <source>
        <dbReference type="PROSITE-ProRule" id="PRU01360"/>
    </source>
</evidence>
<proteinExistence type="inferred from homology"/>
<keyword evidence="8" id="KW-1133">Transmembrane helix</keyword>